<evidence type="ECO:0000313" key="2">
    <source>
        <dbReference type="Proteomes" id="UP001438707"/>
    </source>
</evidence>
<organism evidence="1 2">
    <name type="scientific">Apatococcus lobatus</name>
    <dbReference type="NCBI Taxonomy" id="904363"/>
    <lineage>
        <taxon>Eukaryota</taxon>
        <taxon>Viridiplantae</taxon>
        <taxon>Chlorophyta</taxon>
        <taxon>core chlorophytes</taxon>
        <taxon>Trebouxiophyceae</taxon>
        <taxon>Chlorellales</taxon>
        <taxon>Chlorellaceae</taxon>
        <taxon>Apatococcus</taxon>
    </lineage>
</organism>
<gene>
    <name evidence="1" type="ORF">WJX74_007446</name>
</gene>
<name>A0AAW1RYT1_9CHLO</name>
<proteinExistence type="predicted"/>
<dbReference type="EMBL" id="JALJOS010000005">
    <property type="protein sequence ID" value="KAK9838992.1"/>
    <property type="molecule type" value="Genomic_DNA"/>
</dbReference>
<comment type="caution">
    <text evidence="1">The sequence shown here is derived from an EMBL/GenBank/DDBJ whole genome shotgun (WGS) entry which is preliminary data.</text>
</comment>
<dbReference type="Proteomes" id="UP001438707">
    <property type="component" value="Unassembled WGS sequence"/>
</dbReference>
<sequence>MLVKPRRRPPGFPIVPGTSSRFPKLPVVVAAPATPELPKPRRRPPEITKVCHQPDMRMQLGGAAPACPAPIPVVLANAQPMVAHAAAAEGSMPWMCKPPRLLLQPGSHADEEHCHSNPLFSAHASAADMPSYT</sequence>
<dbReference type="AlphaFoldDB" id="A0AAW1RYT1"/>
<accession>A0AAW1RYT1</accession>
<keyword evidence="2" id="KW-1185">Reference proteome</keyword>
<protein>
    <submittedName>
        <fullName evidence="1">Uncharacterized protein</fullName>
    </submittedName>
</protein>
<reference evidence="1 2" key="1">
    <citation type="journal article" date="2024" name="Nat. Commun.">
        <title>Phylogenomics reveals the evolutionary origins of lichenization in chlorophyte algae.</title>
        <authorList>
            <person name="Puginier C."/>
            <person name="Libourel C."/>
            <person name="Otte J."/>
            <person name="Skaloud P."/>
            <person name="Haon M."/>
            <person name="Grisel S."/>
            <person name="Petersen M."/>
            <person name="Berrin J.G."/>
            <person name="Delaux P.M."/>
            <person name="Dal Grande F."/>
            <person name="Keller J."/>
        </authorList>
    </citation>
    <scope>NUCLEOTIDE SEQUENCE [LARGE SCALE GENOMIC DNA]</scope>
    <source>
        <strain evidence="1 2">SAG 2145</strain>
    </source>
</reference>
<evidence type="ECO:0000313" key="1">
    <source>
        <dbReference type="EMBL" id="KAK9838992.1"/>
    </source>
</evidence>